<protein>
    <submittedName>
        <fullName evidence="1">Uncharacterized protein</fullName>
    </submittedName>
</protein>
<dbReference type="Proteomes" id="UP000193642">
    <property type="component" value="Unassembled WGS sequence"/>
</dbReference>
<accession>A0A1Y2C8R9</accession>
<name>A0A1Y2C8R9_9FUNG</name>
<dbReference type="AlphaFoldDB" id="A0A1Y2C8R9"/>
<dbReference type="EMBL" id="MCGO01000025">
    <property type="protein sequence ID" value="ORY43431.1"/>
    <property type="molecule type" value="Genomic_DNA"/>
</dbReference>
<dbReference type="OrthoDB" id="10321408at2759"/>
<reference evidence="1 2" key="1">
    <citation type="submission" date="2016-07" db="EMBL/GenBank/DDBJ databases">
        <title>Pervasive Adenine N6-methylation of Active Genes in Fungi.</title>
        <authorList>
            <consortium name="DOE Joint Genome Institute"/>
            <person name="Mondo S.J."/>
            <person name="Dannebaum R.O."/>
            <person name="Kuo R.C."/>
            <person name="Labutti K."/>
            <person name="Haridas S."/>
            <person name="Kuo A."/>
            <person name="Salamov A."/>
            <person name="Ahrendt S.R."/>
            <person name="Lipzen A."/>
            <person name="Sullivan W."/>
            <person name="Andreopoulos W.B."/>
            <person name="Clum A."/>
            <person name="Lindquist E."/>
            <person name="Daum C."/>
            <person name="Ramamoorthy G.K."/>
            <person name="Gryganskyi A."/>
            <person name="Culley D."/>
            <person name="Magnuson J.K."/>
            <person name="James T.Y."/>
            <person name="O'Malley M.A."/>
            <person name="Stajich J.E."/>
            <person name="Spatafora J.W."/>
            <person name="Visel A."/>
            <person name="Grigoriev I.V."/>
        </authorList>
    </citation>
    <scope>NUCLEOTIDE SEQUENCE [LARGE SCALE GENOMIC DNA]</scope>
    <source>
        <strain evidence="1 2">JEL800</strain>
    </source>
</reference>
<evidence type="ECO:0000313" key="1">
    <source>
        <dbReference type="EMBL" id="ORY43431.1"/>
    </source>
</evidence>
<organism evidence="1 2">
    <name type="scientific">Rhizoclosmatium globosum</name>
    <dbReference type="NCBI Taxonomy" id="329046"/>
    <lineage>
        <taxon>Eukaryota</taxon>
        <taxon>Fungi</taxon>
        <taxon>Fungi incertae sedis</taxon>
        <taxon>Chytridiomycota</taxon>
        <taxon>Chytridiomycota incertae sedis</taxon>
        <taxon>Chytridiomycetes</taxon>
        <taxon>Chytridiales</taxon>
        <taxon>Chytriomycetaceae</taxon>
        <taxon>Rhizoclosmatium</taxon>
    </lineage>
</organism>
<keyword evidence="2" id="KW-1185">Reference proteome</keyword>
<sequence>MSLKLSALSPACIYAWTLGSVAQTDCGFKNSETIAMEKCICQEYDLDTIKFYCAKEEKANWSDAFDKAANATKAYCADAKIPLPTHQLQQLPQNLTNWLATAEKVPAPLVSIFGTAAAAIPASTGTATTTKKSAGEQMFPIGFAAVAVVSLFF</sequence>
<evidence type="ECO:0000313" key="2">
    <source>
        <dbReference type="Proteomes" id="UP000193642"/>
    </source>
</evidence>
<comment type="caution">
    <text evidence="1">The sequence shown here is derived from an EMBL/GenBank/DDBJ whole genome shotgun (WGS) entry which is preliminary data.</text>
</comment>
<gene>
    <name evidence="1" type="ORF">BCR33DRAFT_717640</name>
</gene>
<proteinExistence type="predicted"/>